<dbReference type="KEGG" id="aamy:GFC30_3170"/>
<dbReference type="RefSeq" id="WP_169807023.1">
    <property type="nucleotide sequence ID" value="NZ_CP015439.1"/>
</dbReference>
<geneLocation type="plasmid" evidence="3">
    <name>pdsm15939_1</name>
</geneLocation>
<evidence type="ECO:0000313" key="3">
    <source>
        <dbReference type="Proteomes" id="UP000076865"/>
    </source>
</evidence>
<name>A0A161HV11_9BACL</name>
<reference evidence="2 3" key="1">
    <citation type="journal article" date="2006" name="Syst. Appl. Microbiol.">
        <title>Anoxybacillus amylolyticus sp. nov., a thermophilic amylase producing bacterium isolated from Mount Rittmann (Antarctica).</title>
        <authorList>
            <person name="Poli A."/>
            <person name="Esposito E."/>
            <person name="Lama L."/>
            <person name="Orlando P."/>
            <person name="Nicolaus G."/>
            <person name="de Appolonia F."/>
            <person name="Gambacorta A."/>
            <person name="Nicolaus B."/>
        </authorList>
    </citation>
    <scope>NUCLEOTIDE SEQUENCE [LARGE SCALE GENOMIC DNA]</scope>
    <source>
        <strain evidence="2 3">DSM 15939</strain>
        <plasmid evidence="3">Plasmid pdsm15939_1</plasmid>
    </source>
</reference>
<protein>
    <submittedName>
        <fullName evidence="2">Uncharacterized protein</fullName>
    </submittedName>
</protein>
<sequence>MKKFKKGDEVLIATNDVQEAAFKNAGYEEVTEAEEKKGTKKTAEKAAE</sequence>
<organism evidence="2 3">
    <name type="scientific">Anoxybacteroides amylolyticum</name>
    <dbReference type="NCBI Taxonomy" id="294699"/>
    <lineage>
        <taxon>Bacteria</taxon>
        <taxon>Bacillati</taxon>
        <taxon>Bacillota</taxon>
        <taxon>Bacilli</taxon>
        <taxon>Bacillales</taxon>
        <taxon>Anoxybacillaceae</taxon>
        <taxon>Anoxybacteroides</taxon>
    </lineage>
</organism>
<dbReference type="AlphaFoldDB" id="A0A161HV11"/>
<evidence type="ECO:0000313" key="2">
    <source>
        <dbReference type="EMBL" id="ANB62234.1"/>
    </source>
</evidence>
<feature type="compositionally biased region" description="Basic and acidic residues" evidence="1">
    <location>
        <begin position="33"/>
        <end position="48"/>
    </location>
</feature>
<evidence type="ECO:0000256" key="1">
    <source>
        <dbReference type="SAM" id="MobiDB-lite"/>
    </source>
</evidence>
<gene>
    <name evidence="2" type="ORF">GFC30_3170</name>
</gene>
<keyword evidence="2" id="KW-0614">Plasmid</keyword>
<feature type="region of interest" description="Disordered" evidence="1">
    <location>
        <begin position="28"/>
        <end position="48"/>
    </location>
</feature>
<dbReference type="Proteomes" id="UP000076865">
    <property type="component" value="Plasmid pDSM15939_1"/>
</dbReference>
<dbReference type="EMBL" id="CP015439">
    <property type="protein sequence ID" value="ANB62234.1"/>
    <property type="molecule type" value="Genomic_DNA"/>
</dbReference>
<accession>A0A161HV11</accession>
<keyword evidence="3" id="KW-1185">Reference proteome</keyword>
<proteinExistence type="predicted"/>
<dbReference type="PATRIC" id="fig|294699.3.peg.3277"/>